<keyword evidence="3" id="KW-1185">Reference proteome</keyword>
<organism evidence="2 3">
    <name type="scientific">Rhodocollybia butyracea</name>
    <dbReference type="NCBI Taxonomy" id="206335"/>
    <lineage>
        <taxon>Eukaryota</taxon>
        <taxon>Fungi</taxon>
        <taxon>Dikarya</taxon>
        <taxon>Basidiomycota</taxon>
        <taxon>Agaricomycotina</taxon>
        <taxon>Agaricomycetes</taxon>
        <taxon>Agaricomycetidae</taxon>
        <taxon>Agaricales</taxon>
        <taxon>Marasmiineae</taxon>
        <taxon>Omphalotaceae</taxon>
        <taxon>Rhodocollybia</taxon>
    </lineage>
</organism>
<evidence type="ECO:0000313" key="2">
    <source>
        <dbReference type="EMBL" id="KAF9065526.1"/>
    </source>
</evidence>
<feature type="compositionally biased region" description="Polar residues" evidence="1">
    <location>
        <begin position="435"/>
        <end position="444"/>
    </location>
</feature>
<feature type="region of interest" description="Disordered" evidence="1">
    <location>
        <begin position="419"/>
        <end position="444"/>
    </location>
</feature>
<reference evidence="2" key="1">
    <citation type="submission" date="2020-11" db="EMBL/GenBank/DDBJ databases">
        <authorList>
            <consortium name="DOE Joint Genome Institute"/>
            <person name="Ahrendt S."/>
            <person name="Riley R."/>
            <person name="Andreopoulos W."/>
            <person name="Labutti K."/>
            <person name="Pangilinan J."/>
            <person name="Ruiz-Duenas F.J."/>
            <person name="Barrasa J.M."/>
            <person name="Sanchez-Garcia M."/>
            <person name="Camarero S."/>
            <person name="Miyauchi S."/>
            <person name="Serrano A."/>
            <person name="Linde D."/>
            <person name="Babiker R."/>
            <person name="Drula E."/>
            <person name="Ayuso-Fernandez I."/>
            <person name="Pacheco R."/>
            <person name="Padilla G."/>
            <person name="Ferreira P."/>
            <person name="Barriuso J."/>
            <person name="Kellner H."/>
            <person name="Castanera R."/>
            <person name="Alfaro M."/>
            <person name="Ramirez L."/>
            <person name="Pisabarro A.G."/>
            <person name="Kuo A."/>
            <person name="Tritt A."/>
            <person name="Lipzen A."/>
            <person name="He G."/>
            <person name="Yan M."/>
            <person name="Ng V."/>
            <person name="Cullen D."/>
            <person name="Martin F."/>
            <person name="Rosso M.-N."/>
            <person name="Henrissat B."/>
            <person name="Hibbett D."/>
            <person name="Martinez A.T."/>
            <person name="Grigoriev I.V."/>
        </authorList>
    </citation>
    <scope>NUCLEOTIDE SEQUENCE</scope>
    <source>
        <strain evidence="2">AH 40177</strain>
    </source>
</reference>
<comment type="caution">
    <text evidence="2">The sequence shown here is derived from an EMBL/GenBank/DDBJ whole genome shotgun (WGS) entry which is preliminary data.</text>
</comment>
<evidence type="ECO:0000313" key="3">
    <source>
        <dbReference type="Proteomes" id="UP000772434"/>
    </source>
</evidence>
<sequence>MSSPTAPKYFDLMDISIDTALLNTVFHRNEWIKSGKTFHNAPAYIVDTYECKLSIPFQVILLLPPPTMPIVQFCSLPLPVQSQSLNTFASHAWCSDSPSTMSVEDCFHIVTHCSIPSQEVLEMLKDDTGQQWLDGAKSIVDPRYNKGRDLLPFMVLQLWKELARMYKAQKEWKESYKNVQKAIQDENVSMYFLSPGAVFDQHGWDMELWLGQWTFTTLSFTRLLRPVMIDDDTTQAMNHILNVWLAESDFLKTKHYLAPSRFALVLCAAVEKRFQKLPRTLREVEAVVAKSPGVKKGQSVMGIVLISRAPKSSSSMPNNGSKKKDHISCIPVTMNTIAHGILNDPLWDHGSWWLHRIQWWVKLADRSCYHSTSPTITSALVPTLKNLLNNTVDDEMVAWDDIGQFFCDDWDPEVFTDSRDPSNDMDIDIPHPSHFPNQLQDHQH</sequence>
<evidence type="ECO:0000256" key="1">
    <source>
        <dbReference type="SAM" id="MobiDB-lite"/>
    </source>
</evidence>
<name>A0A9P5PHM9_9AGAR</name>
<gene>
    <name evidence="2" type="ORF">BDP27DRAFT_1424723</name>
</gene>
<proteinExistence type="predicted"/>
<protein>
    <submittedName>
        <fullName evidence="2">Uncharacterized protein</fullName>
    </submittedName>
</protein>
<dbReference type="AlphaFoldDB" id="A0A9P5PHM9"/>
<accession>A0A9P5PHM9</accession>
<dbReference type="EMBL" id="JADNRY010000102">
    <property type="protein sequence ID" value="KAF9065526.1"/>
    <property type="molecule type" value="Genomic_DNA"/>
</dbReference>
<dbReference type="Proteomes" id="UP000772434">
    <property type="component" value="Unassembled WGS sequence"/>
</dbReference>
<dbReference type="OrthoDB" id="3258419at2759"/>